<reference evidence="1 2" key="2">
    <citation type="journal article" date="2022" name="Mol. Ecol. Resour.">
        <title>The genomes of chicory, endive, great burdock and yacon provide insights into Asteraceae paleo-polyploidization history and plant inulin production.</title>
        <authorList>
            <person name="Fan W."/>
            <person name="Wang S."/>
            <person name="Wang H."/>
            <person name="Wang A."/>
            <person name="Jiang F."/>
            <person name="Liu H."/>
            <person name="Zhao H."/>
            <person name="Xu D."/>
            <person name="Zhang Y."/>
        </authorList>
    </citation>
    <scope>NUCLEOTIDE SEQUENCE [LARGE SCALE GENOMIC DNA]</scope>
    <source>
        <strain evidence="2">cv. Yunnan</strain>
        <tissue evidence="1">Leaves</tissue>
    </source>
</reference>
<proteinExistence type="predicted"/>
<gene>
    <name evidence="1" type="ORF">L1987_17700</name>
</gene>
<reference evidence="2" key="1">
    <citation type="journal article" date="2022" name="Mol. Ecol. Resour.">
        <title>The genomes of chicory, endive, great burdock and yacon provide insights into Asteraceae palaeo-polyploidization history and plant inulin production.</title>
        <authorList>
            <person name="Fan W."/>
            <person name="Wang S."/>
            <person name="Wang H."/>
            <person name="Wang A."/>
            <person name="Jiang F."/>
            <person name="Liu H."/>
            <person name="Zhao H."/>
            <person name="Xu D."/>
            <person name="Zhang Y."/>
        </authorList>
    </citation>
    <scope>NUCLEOTIDE SEQUENCE [LARGE SCALE GENOMIC DNA]</scope>
    <source>
        <strain evidence="2">cv. Yunnan</strain>
    </source>
</reference>
<comment type="caution">
    <text evidence="1">The sequence shown here is derived from an EMBL/GenBank/DDBJ whole genome shotgun (WGS) entry which is preliminary data.</text>
</comment>
<keyword evidence="2" id="KW-1185">Reference proteome</keyword>
<sequence>MDLLFPLLSSIICFFFLLHGLDLYRRRRLPPGPIGLPIIGNLLDLGPKPHESLAKFAQKYGPLITVQLGTVNLVVASTREAARDILLRHDEACSGRPVPHAVTALKHHDMAVLWIPPNETWHTVRKVLKLHLTSQHKLDTLMDVRQNVLDGVTDVLRERGRKKAAVDVGEVAFAVSLNQLSQTFCSQNMTCSYESEDIREFKMAVETAMEVQGVFNIADTFPVLKQFDPQNVWRRAKAAFMWLEDKVQGSVNERLKHRDSKLPRFDDVLDSMLDYCHDHEADFNVEHIKTLIVDVLVAGTDTIANATTWVLSELLLNPHMFSRVREEVSQIVGEDGKIEEAKTLDLPYLHAVIKETMRLHAGSPLLAPHITQTEVKIGNYVLPKNTQIFVNVWAISRDPRYWENPTVFMPERFLKNKLEFKGQHFEFIPFGSGRRRCPGMPLAERMLSLIVASFVYHFDWELPHTKEEMDMNDLYGLTILKATPLVATPDQVTR</sequence>
<evidence type="ECO:0000313" key="2">
    <source>
        <dbReference type="Proteomes" id="UP001056120"/>
    </source>
</evidence>
<evidence type="ECO:0000313" key="1">
    <source>
        <dbReference type="EMBL" id="KAI3812987.1"/>
    </source>
</evidence>
<accession>A0ACB9IYS0</accession>
<organism evidence="1 2">
    <name type="scientific">Smallanthus sonchifolius</name>
    <dbReference type="NCBI Taxonomy" id="185202"/>
    <lineage>
        <taxon>Eukaryota</taxon>
        <taxon>Viridiplantae</taxon>
        <taxon>Streptophyta</taxon>
        <taxon>Embryophyta</taxon>
        <taxon>Tracheophyta</taxon>
        <taxon>Spermatophyta</taxon>
        <taxon>Magnoliopsida</taxon>
        <taxon>eudicotyledons</taxon>
        <taxon>Gunneridae</taxon>
        <taxon>Pentapetalae</taxon>
        <taxon>asterids</taxon>
        <taxon>campanulids</taxon>
        <taxon>Asterales</taxon>
        <taxon>Asteraceae</taxon>
        <taxon>Asteroideae</taxon>
        <taxon>Heliantheae alliance</taxon>
        <taxon>Millerieae</taxon>
        <taxon>Smallanthus</taxon>
    </lineage>
</organism>
<dbReference type="Proteomes" id="UP001056120">
    <property type="component" value="Linkage Group LG06"/>
</dbReference>
<protein>
    <submittedName>
        <fullName evidence="1">Uncharacterized protein</fullName>
    </submittedName>
</protein>
<dbReference type="EMBL" id="CM042023">
    <property type="protein sequence ID" value="KAI3812987.1"/>
    <property type="molecule type" value="Genomic_DNA"/>
</dbReference>
<name>A0ACB9IYS0_9ASTR</name>